<comment type="caution">
    <text evidence="1">The sequence shown here is derived from an EMBL/GenBank/DDBJ whole genome shotgun (WGS) entry which is preliminary data.</text>
</comment>
<evidence type="ECO:0000313" key="1">
    <source>
        <dbReference type="EMBL" id="KAG0591149.1"/>
    </source>
</evidence>
<dbReference type="AlphaFoldDB" id="A0A8T0J846"/>
<accession>A0A8T0J846</accession>
<protein>
    <submittedName>
        <fullName evidence="1">Uncharacterized protein</fullName>
    </submittedName>
</protein>
<keyword evidence="2" id="KW-1185">Reference proteome</keyword>
<gene>
    <name evidence="1" type="ORF">KC19_1G153800</name>
</gene>
<dbReference type="Proteomes" id="UP000822688">
    <property type="component" value="Chromosome 1"/>
</dbReference>
<proteinExistence type="predicted"/>
<name>A0A8T0J846_CERPU</name>
<dbReference type="EMBL" id="CM026421">
    <property type="protein sequence ID" value="KAG0591149.1"/>
    <property type="molecule type" value="Genomic_DNA"/>
</dbReference>
<evidence type="ECO:0000313" key="2">
    <source>
        <dbReference type="Proteomes" id="UP000822688"/>
    </source>
</evidence>
<reference evidence="1" key="1">
    <citation type="submission" date="2020-06" db="EMBL/GenBank/DDBJ databases">
        <title>WGS assembly of Ceratodon purpureus strain R40.</title>
        <authorList>
            <person name="Carey S.B."/>
            <person name="Jenkins J."/>
            <person name="Shu S."/>
            <person name="Lovell J.T."/>
            <person name="Sreedasyam A."/>
            <person name="Maumus F."/>
            <person name="Tiley G.P."/>
            <person name="Fernandez-Pozo N."/>
            <person name="Barry K."/>
            <person name="Chen C."/>
            <person name="Wang M."/>
            <person name="Lipzen A."/>
            <person name="Daum C."/>
            <person name="Saski C.A."/>
            <person name="Payton A.C."/>
            <person name="Mcbreen J.C."/>
            <person name="Conrad R.E."/>
            <person name="Kollar L.M."/>
            <person name="Olsson S."/>
            <person name="Huttunen S."/>
            <person name="Landis J.B."/>
            <person name="Wickett N.J."/>
            <person name="Johnson M.G."/>
            <person name="Rensing S.A."/>
            <person name="Grimwood J."/>
            <person name="Schmutz J."/>
            <person name="Mcdaniel S.F."/>
        </authorList>
    </citation>
    <scope>NUCLEOTIDE SEQUENCE</scope>
    <source>
        <strain evidence="1">R40</strain>
    </source>
</reference>
<sequence length="47" mass="5159">MKIVTSSSCRKFSKRKSLDLGEVLAAGRSVFGGDLVLRIEDMEAVEE</sequence>
<organism evidence="1 2">
    <name type="scientific">Ceratodon purpureus</name>
    <name type="common">Fire moss</name>
    <name type="synonym">Dicranum purpureum</name>
    <dbReference type="NCBI Taxonomy" id="3225"/>
    <lineage>
        <taxon>Eukaryota</taxon>
        <taxon>Viridiplantae</taxon>
        <taxon>Streptophyta</taxon>
        <taxon>Embryophyta</taxon>
        <taxon>Bryophyta</taxon>
        <taxon>Bryophytina</taxon>
        <taxon>Bryopsida</taxon>
        <taxon>Dicranidae</taxon>
        <taxon>Pseudoditrichales</taxon>
        <taxon>Ditrichaceae</taxon>
        <taxon>Ceratodon</taxon>
    </lineage>
</organism>